<sequence length="409" mass="43838">MTETPLGDGLILRPGRPSDLDQITALLTERGDAADALDHRLVVEDPDVGWDACAVVVDGDRVVSTATLLDEVVRVGSVRLGAGQVELVATDRAYEGRGLVRALMAWAHERSAARGQVVQVMIGIPYFYRVFGYEYAIDIPPALTVRGTGDGASQGAGSPTGGSVLRPAVPADIPAMIALQEAAQSRFDVAMPHPAPRWRWLLAHDSSTLWVLERSGTVVACARVTPPDDGEVLLAEATAADEAAAADLLRAASAAHAGVRVVHRSGTVTGTTWQRHLQPEPHTQANQYYVRIPDPATLLNHLRPVLWQRLTAAGLEREQIVISTFGKHYRLPVLENGLGEVVTGRAMQSPGSAGGIGVAPDYLPALLFGPLGTEGLARLRPDVYARDKELFHALFPPLSADILSYYLPY</sequence>
<evidence type="ECO:0000313" key="3">
    <source>
        <dbReference type="Proteomes" id="UP000530928"/>
    </source>
</evidence>
<keyword evidence="2" id="KW-0808">Transferase</keyword>
<dbReference type="SUPFAM" id="SSF55729">
    <property type="entry name" value="Acyl-CoA N-acyltransferases (Nat)"/>
    <property type="match status" value="1"/>
</dbReference>
<dbReference type="CDD" id="cd04301">
    <property type="entry name" value="NAT_SF"/>
    <property type="match status" value="1"/>
</dbReference>
<dbReference type="PROSITE" id="PS51186">
    <property type="entry name" value="GNAT"/>
    <property type="match status" value="1"/>
</dbReference>
<protein>
    <submittedName>
        <fullName evidence="2">Putative N-acetyltransferase YhbS</fullName>
    </submittedName>
</protein>
<feature type="domain" description="N-acetyltransferase" evidence="1">
    <location>
        <begin position="10"/>
        <end position="150"/>
    </location>
</feature>
<accession>A0A7W0CK16</accession>
<name>A0A7W0CK16_9ACTN</name>
<proteinExistence type="predicted"/>
<dbReference type="Gene3D" id="3.40.630.30">
    <property type="match status" value="2"/>
</dbReference>
<dbReference type="InterPro" id="IPR000182">
    <property type="entry name" value="GNAT_dom"/>
</dbReference>
<keyword evidence="3" id="KW-1185">Reference proteome</keyword>
<dbReference type="Proteomes" id="UP000530928">
    <property type="component" value="Unassembled WGS sequence"/>
</dbReference>
<organism evidence="2 3">
    <name type="scientific">Nonomuraea soli</name>
    <dbReference type="NCBI Taxonomy" id="1032476"/>
    <lineage>
        <taxon>Bacteria</taxon>
        <taxon>Bacillati</taxon>
        <taxon>Actinomycetota</taxon>
        <taxon>Actinomycetes</taxon>
        <taxon>Streptosporangiales</taxon>
        <taxon>Streptosporangiaceae</taxon>
        <taxon>Nonomuraea</taxon>
    </lineage>
</organism>
<gene>
    <name evidence="2" type="ORF">HNR30_003963</name>
</gene>
<dbReference type="Pfam" id="PF13527">
    <property type="entry name" value="Acetyltransf_9"/>
    <property type="match status" value="1"/>
</dbReference>
<comment type="caution">
    <text evidence="2">The sequence shown here is derived from an EMBL/GenBank/DDBJ whole genome shotgun (WGS) entry which is preliminary data.</text>
</comment>
<dbReference type="InterPro" id="IPR016181">
    <property type="entry name" value="Acyl_CoA_acyltransferase"/>
</dbReference>
<dbReference type="PANTHER" id="PTHR37817">
    <property type="entry name" value="N-ACETYLTRANSFERASE EIS"/>
    <property type="match status" value="1"/>
</dbReference>
<evidence type="ECO:0000313" key="2">
    <source>
        <dbReference type="EMBL" id="MBA2892609.1"/>
    </source>
</evidence>
<dbReference type="GO" id="GO:0034069">
    <property type="term" value="F:aminoglycoside N-acetyltransferase activity"/>
    <property type="evidence" value="ECO:0007669"/>
    <property type="project" value="TreeGrafter"/>
</dbReference>
<evidence type="ECO:0000259" key="1">
    <source>
        <dbReference type="PROSITE" id="PS51186"/>
    </source>
</evidence>
<reference evidence="2 3" key="1">
    <citation type="submission" date="2020-07" db="EMBL/GenBank/DDBJ databases">
        <title>Genomic Encyclopedia of Type Strains, Phase IV (KMG-IV): sequencing the most valuable type-strain genomes for metagenomic binning, comparative biology and taxonomic classification.</title>
        <authorList>
            <person name="Goeker M."/>
        </authorList>
    </citation>
    <scope>NUCLEOTIDE SEQUENCE [LARGE SCALE GENOMIC DNA]</scope>
    <source>
        <strain evidence="2 3">DSM 45533</strain>
    </source>
</reference>
<dbReference type="EMBL" id="JACDUR010000004">
    <property type="protein sequence ID" value="MBA2892609.1"/>
    <property type="molecule type" value="Genomic_DNA"/>
</dbReference>
<dbReference type="PANTHER" id="PTHR37817:SF1">
    <property type="entry name" value="N-ACETYLTRANSFERASE EIS"/>
    <property type="match status" value="1"/>
</dbReference>
<dbReference type="RefSeq" id="WP_312894510.1">
    <property type="nucleotide sequence ID" value="NZ_BAABAM010000003.1"/>
</dbReference>
<dbReference type="InterPro" id="IPR051554">
    <property type="entry name" value="Acetyltransferase_Eis"/>
</dbReference>
<dbReference type="GO" id="GO:0030649">
    <property type="term" value="P:aminoglycoside antibiotic catabolic process"/>
    <property type="evidence" value="ECO:0007669"/>
    <property type="project" value="TreeGrafter"/>
</dbReference>
<dbReference type="AlphaFoldDB" id="A0A7W0CK16"/>